<protein>
    <submittedName>
        <fullName evidence="2 3">Uncharacterized protein</fullName>
    </submittedName>
</protein>
<reference evidence="2" key="2">
    <citation type="submission" date="2017-06" db="EMBL/GenBank/DDBJ databases">
        <title>WGS assembly of Brachypodium distachyon.</title>
        <authorList>
            <consortium name="The International Brachypodium Initiative"/>
            <person name="Lucas S."/>
            <person name="Harmon-Smith M."/>
            <person name="Lail K."/>
            <person name="Tice H."/>
            <person name="Grimwood J."/>
            <person name="Bruce D."/>
            <person name="Barry K."/>
            <person name="Shu S."/>
            <person name="Lindquist E."/>
            <person name="Wang M."/>
            <person name="Pitluck S."/>
            <person name="Vogel J.P."/>
            <person name="Garvin D.F."/>
            <person name="Mockler T.C."/>
            <person name="Schmutz J."/>
            <person name="Rokhsar D."/>
            <person name="Bevan M.W."/>
        </authorList>
    </citation>
    <scope>NUCLEOTIDE SEQUENCE</scope>
    <source>
        <strain evidence="2">Bd21</strain>
    </source>
</reference>
<dbReference type="InParanoid" id="A0A0Q3H2V6"/>
<dbReference type="Proteomes" id="UP000008810">
    <property type="component" value="Chromosome 4"/>
</dbReference>
<dbReference type="AlphaFoldDB" id="A0A0Q3H2V6"/>
<proteinExistence type="predicted"/>
<feature type="region of interest" description="Disordered" evidence="1">
    <location>
        <begin position="1"/>
        <end position="49"/>
    </location>
</feature>
<organism evidence="2">
    <name type="scientific">Brachypodium distachyon</name>
    <name type="common">Purple false brome</name>
    <name type="synonym">Trachynia distachya</name>
    <dbReference type="NCBI Taxonomy" id="15368"/>
    <lineage>
        <taxon>Eukaryota</taxon>
        <taxon>Viridiplantae</taxon>
        <taxon>Streptophyta</taxon>
        <taxon>Embryophyta</taxon>
        <taxon>Tracheophyta</taxon>
        <taxon>Spermatophyta</taxon>
        <taxon>Magnoliopsida</taxon>
        <taxon>Liliopsida</taxon>
        <taxon>Poales</taxon>
        <taxon>Poaceae</taxon>
        <taxon>BOP clade</taxon>
        <taxon>Pooideae</taxon>
        <taxon>Stipodae</taxon>
        <taxon>Brachypodieae</taxon>
        <taxon>Brachypodium</taxon>
    </lineage>
</organism>
<sequence length="77" mass="8053">MVRRRSGGAVVGRAPASRKPTRRGVPAVAPFSNSLSSEQPASGKPWRYPPPSPLQVTALVTPVCSKEYLGVPSPSLG</sequence>
<feature type="compositionally biased region" description="Low complexity" evidence="1">
    <location>
        <begin position="7"/>
        <end position="18"/>
    </location>
</feature>
<name>A0A0Q3H2V6_BRADI</name>
<gene>
    <name evidence="2" type="ORF">BRADI_4g13356v3</name>
</gene>
<dbReference type="Gramene" id="KQJ87754">
    <property type="protein sequence ID" value="KQJ87754"/>
    <property type="gene ID" value="BRADI_4g13356v3"/>
</dbReference>
<evidence type="ECO:0000313" key="2">
    <source>
        <dbReference type="EMBL" id="KQJ87754.1"/>
    </source>
</evidence>
<keyword evidence="4" id="KW-1185">Reference proteome</keyword>
<reference evidence="3" key="3">
    <citation type="submission" date="2018-08" db="UniProtKB">
        <authorList>
            <consortium name="EnsemblPlants"/>
        </authorList>
    </citation>
    <scope>IDENTIFICATION</scope>
    <source>
        <strain evidence="3">cv. Bd21</strain>
    </source>
</reference>
<evidence type="ECO:0000256" key="1">
    <source>
        <dbReference type="SAM" id="MobiDB-lite"/>
    </source>
</evidence>
<feature type="compositionally biased region" description="Polar residues" evidence="1">
    <location>
        <begin position="31"/>
        <end position="40"/>
    </location>
</feature>
<dbReference type="EMBL" id="CM000883">
    <property type="protein sequence ID" value="KQJ87754.1"/>
    <property type="molecule type" value="Genomic_DNA"/>
</dbReference>
<reference evidence="2 3" key="1">
    <citation type="journal article" date="2010" name="Nature">
        <title>Genome sequencing and analysis of the model grass Brachypodium distachyon.</title>
        <authorList>
            <consortium name="International Brachypodium Initiative"/>
        </authorList>
    </citation>
    <scope>NUCLEOTIDE SEQUENCE [LARGE SCALE GENOMIC DNA]</scope>
    <source>
        <strain evidence="2 3">Bd21</strain>
    </source>
</reference>
<accession>A0A0Q3H2V6</accession>
<evidence type="ECO:0000313" key="3">
    <source>
        <dbReference type="EnsemblPlants" id="KQJ87754"/>
    </source>
</evidence>
<dbReference type="EnsemblPlants" id="KQJ87754">
    <property type="protein sequence ID" value="KQJ87754"/>
    <property type="gene ID" value="BRADI_4g13356v3"/>
</dbReference>
<evidence type="ECO:0000313" key="4">
    <source>
        <dbReference type="Proteomes" id="UP000008810"/>
    </source>
</evidence>